<feature type="compositionally biased region" description="Polar residues" evidence="2">
    <location>
        <begin position="560"/>
        <end position="570"/>
    </location>
</feature>
<proteinExistence type="predicted"/>
<feature type="region of interest" description="Disordered" evidence="2">
    <location>
        <begin position="78"/>
        <end position="158"/>
    </location>
</feature>
<feature type="compositionally biased region" description="Polar residues" evidence="2">
    <location>
        <begin position="254"/>
        <end position="263"/>
    </location>
</feature>
<feature type="compositionally biased region" description="Polar residues" evidence="2">
    <location>
        <begin position="79"/>
        <end position="90"/>
    </location>
</feature>
<dbReference type="OrthoDB" id="3264780at2759"/>
<feature type="region of interest" description="Disordered" evidence="2">
    <location>
        <begin position="1"/>
        <end position="47"/>
    </location>
</feature>
<feature type="region of interest" description="Disordered" evidence="2">
    <location>
        <begin position="245"/>
        <end position="282"/>
    </location>
</feature>
<reference evidence="3 4" key="1">
    <citation type="journal article" date="2020" name="ISME J.">
        <title>Uncovering the hidden diversity of litter-decomposition mechanisms in mushroom-forming fungi.</title>
        <authorList>
            <person name="Floudas D."/>
            <person name="Bentzer J."/>
            <person name="Ahren D."/>
            <person name="Johansson T."/>
            <person name="Persson P."/>
            <person name="Tunlid A."/>
        </authorList>
    </citation>
    <scope>NUCLEOTIDE SEQUENCE [LARGE SCALE GENOMIC DNA]</scope>
    <source>
        <strain evidence="3 4">CBS 291.85</strain>
    </source>
</reference>
<protein>
    <submittedName>
        <fullName evidence="3">Uncharacterized protein</fullName>
    </submittedName>
</protein>
<keyword evidence="1" id="KW-0175">Coiled coil</keyword>
<evidence type="ECO:0000256" key="1">
    <source>
        <dbReference type="SAM" id="Coils"/>
    </source>
</evidence>
<feature type="region of interest" description="Disordered" evidence="2">
    <location>
        <begin position="792"/>
        <end position="822"/>
    </location>
</feature>
<comment type="caution">
    <text evidence="3">The sequence shown here is derived from an EMBL/GenBank/DDBJ whole genome shotgun (WGS) entry which is preliminary data.</text>
</comment>
<dbReference type="Proteomes" id="UP000559256">
    <property type="component" value="Unassembled WGS sequence"/>
</dbReference>
<accession>A0A8H5LRQ4</accession>
<feature type="region of interest" description="Disordered" evidence="2">
    <location>
        <begin position="696"/>
        <end position="720"/>
    </location>
</feature>
<feature type="compositionally biased region" description="Low complexity" evidence="2">
    <location>
        <begin position="407"/>
        <end position="425"/>
    </location>
</feature>
<dbReference type="EMBL" id="JAACJM010000019">
    <property type="protein sequence ID" value="KAF5367580.1"/>
    <property type="molecule type" value="Genomic_DNA"/>
</dbReference>
<gene>
    <name evidence="3" type="ORF">D9758_003716</name>
</gene>
<evidence type="ECO:0000256" key="2">
    <source>
        <dbReference type="SAM" id="MobiDB-lite"/>
    </source>
</evidence>
<feature type="compositionally biased region" description="Basic and acidic residues" evidence="2">
    <location>
        <begin position="747"/>
        <end position="770"/>
    </location>
</feature>
<feature type="compositionally biased region" description="Low complexity" evidence="2">
    <location>
        <begin position="103"/>
        <end position="123"/>
    </location>
</feature>
<name>A0A8H5LRQ4_9AGAR</name>
<organism evidence="3 4">
    <name type="scientific">Tetrapyrgos nigripes</name>
    <dbReference type="NCBI Taxonomy" id="182062"/>
    <lineage>
        <taxon>Eukaryota</taxon>
        <taxon>Fungi</taxon>
        <taxon>Dikarya</taxon>
        <taxon>Basidiomycota</taxon>
        <taxon>Agaricomycotina</taxon>
        <taxon>Agaricomycetes</taxon>
        <taxon>Agaricomycetidae</taxon>
        <taxon>Agaricales</taxon>
        <taxon>Marasmiineae</taxon>
        <taxon>Marasmiaceae</taxon>
        <taxon>Tetrapyrgos</taxon>
    </lineage>
</organism>
<feature type="region of interest" description="Disordered" evidence="2">
    <location>
        <begin position="652"/>
        <end position="675"/>
    </location>
</feature>
<dbReference type="AlphaFoldDB" id="A0A8H5LRQ4"/>
<feature type="region of interest" description="Disordered" evidence="2">
    <location>
        <begin position="733"/>
        <end position="770"/>
    </location>
</feature>
<feature type="compositionally biased region" description="Acidic residues" evidence="2">
    <location>
        <begin position="1"/>
        <end position="16"/>
    </location>
</feature>
<evidence type="ECO:0000313" key="3">
    <source>
        <dbReference type="EMBL" id="KAF5367580.1"/>
    </source>
</evidence>
<feature type="coiled-coil region" evidence="1">
    <location>
        <begin position="322"/>
        <end position="349"/>
    </location>
</feature>
<feature type="compositionally biased region" description="Polar residues" evidence="2">
    <location>
        <begin position="504"/>
        <end position="514"/>
    </location>
</feature>
<feature type="region of interest" description="Disordered" evidence="2">
    <location>
        <begin position="549"/>
        <end position="570"/>
    </location>
</feature>
<feature type="region of interest" description="Disordered" evidence="2">
    <location>
        <begin position="504"/>
        <end position="523"/>
    </location>
</feature>
<evidence type="ECO:0000313" key="4">
    <source>
        <dbReference type="Proteomes" id="UP000559256"/>
    </source>
</evidence>
<feature type="compositionally biased region" description="Low complexity" evidence="2">
    <location>
        <begin position="549"/>
        <end position="559"/>
    </location>
</feature>
<feature type="region of interest" description="Disordered" evidence="2">
    <location>
        <begin position="390"/>
        <end position="425"/>
    </location>
</feature>
<sequence length="868" mass="92920">MDDNGADVCVDEEDEGPLFGSPPPSPVRGRSPSPGLALPSSNSAAEGVKANTQNVGIIALPGSQHCSELPINPLALSMSYKSQGNGSAQPTGICRSGPGGAVAPSASTPALSRASSRSSSRAPSAPPIRKTKAMSRTSSPRPPPLQITLPDPSEPLPPNWLRSQSALLGYAGVVGGVNTTTLSLRHAQGTSSSNPIVIEDDKVEKPRPPPRLAPQLPLPSTKEIVQILIKQKEVFPILQDILRLQKTQPPPPSRENSFVTPSLSLPKDDEPPKKKRKMDGVPAGAADWDIPFPFSQGDAPREYYLNWAQDRQKQLIGQLVSLIKAATRKAALRKRLREQEEEKRRLKGMDDLQQKRRLKIMDHSQPKILTHYRPPTVRYGEGNEQVLADASNEPMTTPPTPPSKVDSSSTLGTSSTSATAPSETPSFDQLISDLLATVPDDTQSDATDAHNSMEMASVASTSSHDPTPELDDGFMNLWSSMSDFLPMDNSFAFMGDSIFDQDPSLQSGLPSSAPSFLEPLPVQSSDLTTSGTLQSELFSQQSIFDQSTSASTAGTMSSSEHQLSQLLPSNSTSNDITASALDLLFFHQGAQAQLHDSSAPYATGFNAVSDPVSDAMIDPELLALSRPVLSLPVQPPSNPQTFPYLANDIQSPSTCGSPMPSMSSSSSTMGSAGELSDLPMTPRSAVGDVMFPTIANSIPNSDMNEGSDSGSGSGKDLGTMGKTSSVAIVRREGSMVDNAQGEAAANKGKEKGKEKEKEKEQDFDSDRDVDTHTAMNEILPALLSKVMSKPFGLNGPRGHGGKKASSTRKNTKNKKIDKKELLKSARERRRLLAEELIKTRMQLWETTIEHGVLMNIAKYSTFSSNPTQ</sequence>
<feature type="compositionally biased region" description="Basic residues" evidence="2">
    <location>
        <begin position="799"/>
        <end position="816"/>
    </location>
</feature>
<feature type="compositionally biased region" description="Low complexity" evidence="2">
    <location>
        <begin position="652"/>
        <end position="671"/>
    </location>
</feature>
<keyword evidence="4" id="KW-1185">Reference proteome</keyword>